<comment type="caution">
    <text evidence="6">The sequence shown here is derived from an EMBL/GenBank/DDBJ whole genome shotgun (WGS) entry which is preliminary data.</text>
</comment>
<dbReference type="InterPro" id="IPR001200">
    <property type="entry name" value="Phosducin"/>
</dbReference>
<protein>
    <recommendedName>
        <fullName evidence="5">Phosducin domain-containing protein</fullName>
    </recommendedName>
</protein>
<dbReference type="PANTHER" id="PTHR46052">
    <property type="entry name" value="PHOSDUCIN-LIKE PROTEIN"/>
    <property type="match status" value="1"/>
</dbReference>
<keyword evidence="2" id="KW-0597">Phosphoprotein</keyword>
<keyword evidence="7" id="KW-1185">Reference proteome</keyword>
<feature type="domain" description="Phosducin" evidence="5">
    <location>
        <begin position="54"/>
        <end position="191"/>
    </location>
</feature>
<dbReference type="Gene3D" id="1.10.168.10">
    <property type="entry name" value="Phosducin, domain 2"/>
    <property type="match status" value="1"/>
</dbReference>
<dbReference type="SUPFAM" id="SSF52833">
    <property type="entry name" value="Thioredoxin-like"/>
    <property type="match status" value="1"/>
</dbReference>
<dbReference type="CDD" id="cd02987">
    <property type="entry name" value="Phd_like_Phd"/>
    <property type="match status" value="1"/>
</dbReference>
<evidence type="ECO:0000256" key="3">
    <source>
        <dbReference type="SAM" id="Coils"/>
    </source>
</evidence>
<gene>
    <name evidence="6" type="ORF">CUNI_LOCUS13324</name>
</gene>
<evidence type="ECO:0000256" key="4">
    <source>
        <dbReference type="SAM" id="MobiDB-lite"/>
    </source>
</evidence>
<dbReference type="Pfam" id="PF02114">
    <property type="entry name" value="Phosducin"/>
    <property type="match status" value="2"/>
</dbReference>
<evidence type="ECO:0000313" key="7">
    <source>
        <dbReference type="Proteomes" id="UP000678393"/>
    </source>
</evidence>
<accession>A0A8S3ZKJ3</accession>
<evidence type="ECO:0000259" key="5">
    <source>
        <dbReference type="Pfam" id="PF02114"/>
    </source>
</evidence>
<dbReference type="AlphaFoldDB" id="A0A8S3ZKJ3"/>
<dbReference type="OrthoDB" id="70588at2759"/>
<feature type="coiled-coil region" evidence="3">
    <location>
        <begin position="83"/>
        <end position="134"/>
    </location>
</feature>
<dbReference type="GO" id="GO:0008277">
    <property type="term" value="P:regulation of G protein-coupled receptor signaling pathway"/>
    <property type="evidence" value="ECO:0007669"/>
    <property type="project" value="InterPro"/>
</dbReference>
<keyword evidence="3" id="KW-0175">Coiled coil</keyword>
<organism evidence="6 7">
    <name type="scientific">Candidula unifasciata</name>
    <dbReference type="NCBI Taxonomy" id="100452"/>
    <lineage>
        <taxon>Eukaryota</taxon>
        <taxon>Metazoa</taxon>
        <taxon>Spiralia</taxon>
        <taxon>Lophotrochozoa</taxon>
        <taxon>Mollusca</taxon>
        <taxon>Gastropoda</taxon>
        <taxon>Heterobranchia</taxon>
        <taxon>Euthyneura</taxon>
        <taxon>Panpulmonata</taxon>
        <taxon>Eupulmonata</taxon>
        <taxon>Stylommatophora</taxon>
        <taxon>Helicina</taxon>
        <taxon>Helicoidea</taxon>
        <taxon>Geomitridae</taxon>
        <taxon>Candidula</taxon>
    </lineage>
</organism>
<dbReference type="EMBL" id="CAJHNH020002780">
    <property type="protein sequence ID" value="CAG5127766.1"/>
    <property type="molecule type" value="Genomic_DNA"/>
</dbReference>
<feature type="domain" description="Phosducin" evidence="5">
    <location>
        <begin position="198"/>
        <end position="260"/>
    </location>
</feature>
<dbReference type="InterPro" id="IPR051499">
    <property type="entry name" value="Phosducin-like_reg"/>
</dbReference>
<comment type="similarity">
    <text evidence="1">Belongs to the phosducin family.</text>
</comment>
<feature type="region of interest" description="Disordered" evidence="4">
    <location>
        <begin position="19"/>
        <end position="72"/>
    </location>
</feature>
<sequence>MSLSLDDKLLGEKVHYYCSSSEDEADEGDDSDGGGADDEGSSGHKVVREGNAISPTDMLADGYGPGVTNTGPKGVIKDWREYKRLQTEKREEQERERIQLAKKLTLTCRSHLNDEEEKNEDQKFLEELDELEDEFLKEYRLKRIEEMRKALAEVPKFGKLVTLTSQNFIEEVDGENPGVTIIVHIYDPFVGRCGCSGNVRSGCKCALEGVPALLVYKNKELIGNFIRLKDEFGDDFYASDIESFLQEHGFLPSQDSIRVIRDQHTGEIRGTLQQEGNDSDFDID</sequence>
<proteinExistence type="inferred from homology"/>
<evidence type="ECO:0000256" key="2">
    <source>
        <dbReference type="ARBA" id="ARBA00022553"/>
    </source>
</evidence>
<feature type="compositionally biased region" description="Acidic residues" evidence="4">
    <location>
        <begin position="21"/>
        <end position="40"/>
    </location>
</feature>
<evidence type="ECO:0000256" key="1">
    <source>
        <dbReference type="ARBA" id="ARBA00009686"/>
    </source>
</evidence>
<dbReference type="InterPro" id="IPR036249">
    <property type="entry name" value="Thioredoxin-like_sf"/>
</dbReference>
<dbReference type="InterPro" id="IPR023196">
    <property type="entry name" value="Phosducin_N_dom_sf"/>
</dbReference>
<name>A0A8S3ZKJ3_9EUPU</name>
<evidence type="ECO:0000313" key="6">
    <source>
        <dbReference type="EMBL" id="CAG5127766.1"/>
    </source>
</evidence>
<dbReference type="Gene3D" id="3.40.30.10">
    <property type="entry name" value="Glutaredoxin"/>
    <property type="match status" value="2"/>
</dbReference>
<dbReference type="PANTHER" id="PTHR46052:SF1">
    <property type="entry name" value="PHOSDUCIN-LIKE PROTEIN"/>
    <property type="match status" value="1"/>
</dbReference>
<dbReference type="Proteomes" id="UP000678393">
    <property type="component" value="Unassembled WGS sequence"/>
</dbReference>
<reference evidence="6" key="1">
    <citation type="submission" date="2021-04" db="EMBL/GenBank/DDBJ databases">
        <authorList>
            <consortium name="Molecular Ecology Group"/>
        </authorList>
    </citation>
    <scope>NUCLEOTIDE SEQUENCE</scope>
</reference>
<dbReference type="InterPro" id="IPR024253">
    <property type="entry name" value="Phosducin_thioredoxin-like_dom"/>
</dbReference>